<name>A0A9N8EVX0_9STRA</name>
<organism evidence="7 8">
    <name type="scientific">Seminavis robusta</name>
    <dbReference type="NCBI Taxonomy" id="568900"/>
    <lineage>
        <taxon>Eukaryota</taxon>
        <taxon>Sar</taxon>
        <taxon>Stramenopiles</taxon>
        <taxon>Ochrophyta</taxon>
        <taxon>Bacillariophyta</taxon>
        <taxon>Bacillariophyceae</taxon>
        <taxon>Bacillariophycidae</taxon>
        <taxon>Naviculales</taxon>
        <taxon>Naviculaceae</taxon>
        <taxon>Seminavis</taxon>
    </lineage>
</organism>
<evidence type="ECO:0000313" key="8">
    <source>
        <dbReference type="Proteomes" id="UP001153069"/>
    </source>
</evidence>
<dbReference type="SUPFAM" id="SSF55424">
    <property type="entry name" value="FAD/NAD-linked reductases, dimerisation (C-terminal) domain"/>
    <property type="match status" value="1"/>
</dbReference>
<feature type="domain" description="Pyridine nucleotide-disulphide oxidoreductase dimerisation" evidence="5">
    <location>
        <begin position="449"/>
        <end position="556"/>
    </location>
</feature>
<comment type="caution">
    <text evidence="7">The sequence shown here is derived from an EMBL/GenBank/DDBJ whole genome shotgun (WGS) entry which is preliminary data.</text>
</comment>
<dbReference type="GO" id="GO:0003955">
    <property type="term" value="F:NAD(P)H dehydrogenase (quinone) activity"/>
    <property type="evidence" value="ECO:0007669"/>
    <property type="project" value="TreeGrafter"/>
</dbReference>
<keyword evidence="4" id="KW-1133">Transmembrane helix</keyword>
<dbReference type="SUPFAM" id="SSF51905">
    <property type="entry name" value="FAD/NAD(P)-binding domain"/>
    <property type="match status" value="1"/>
</dbReference>
<sequence>MHASFSQRTTTKVRRSQWEAVMDDRSLRRGRSPLSSFVVKNQSLLLIFAITWFWTLKGSAGLSVGTSNTVSSQKKDDPEVFDLVIIGAGASGLFASGAATSFGLKTLLLDRGKGYVGGDCSNAACVPSKALRSVASRQLDGEVDLNAVQQASRNRILETVTAVRQREDICNFQGVPNLELVLVQSTKFVALDEIEIVPYDDDTYTVTTANRRRIRSKKFLLATGASPIVPSNLQNEADKAALPLYTYRDVLLPDSSNSFWKQDFGNNSSGQVVIVGGGPTAVELGQSLARLGLPVTVVAPTFLAQEDLSLQQAAYQILRHDGIQLCLGRRVVGVHQGTDNGPPSAVLDDGTHVPAQALIVSVGRKPSVEALALERGGIDWNLDEGILVHPATLMSRTNPRVFACGDCCSAVTGRNRKAAHGAWTGYHAVRNMALPRMLWAGSPSTHPTVPSVTFADPELASVGMTYSECLLQFGSEGFLSQSVREEGNDRADMERNERFVDACFVELRVERRSGRILGLSACGPAAAELANEVGVAIQNRLTVRDLAKSIHSYPSHGYLLYRLSLSMALSSTRGFLDTLGPACQLLGKILGACTWVTSRLRPQRILPWKRARTRGQRRWESEGAKSTLIVTNHQRGQSGDYDDDSMREPLPCSFLEYYQSSKYRENEAEPLPESFQDWVARRP</sequence>
<feature type="region of interest" description="Disordered" evidence="3">
    <location>
        <begin position="664"/>
        <end position="683"/>
    </location>
</feature>
<reference evidence="7" key="1">
    <citation type="submission" date="2020-06" db="EMBL/GenBank/DDBJ databases">
        <authorList>
            <consortium name="Plant Systems Biology data submission"/>
        </authorList>
    </citation>
    <scope>NUCLEOTIDE SEQUENCE</scope>
    <source>
        <strain evidence="7">D6</strain>
    </source>
</reference>
<dbReference type="InterPro" id="IPR023753">
    <property type="entry name" value="FAD/NAD-binding_dom"/>
</dbReference>
<dbReference type="Gene3D" id="3.50.50.60">
    <property type="entry name" value="FAD/NAD(P)-binding domain"/>
    <property type="match status" value="2"/>
</dbReference>
<dbReference type="PRINTS" id="PR00411">
    <property type="entry name" value="PNDRDTASEI"/>
</dbReference>
<feature type="domain" description="FAD/NAD(P)-binding" evidence="6">
    <location>
        <begin position="81"/>
        <end position="413"/>
    </location>
</feature>
<dbReference type="EMBL" id="CAICTM010001975">
    <property type="protein sequence ID" value="CAB9527325.1"/>
    <property type="molecule type" value="Genomic_DNA"/>
</dbReference>
<keyword evidence="2" id="KW-0274">FAD</keyword>
<dbReference type="Pfam" id="PF02852">
    <property type="entry name" value="Pyr_redox_dim"/>
    <property type="match status" value="1"/>
</dbReference>
<feature type="compositionally biased region" description="Polar residues" evidence="3">
    <location>
        <begin position="628"/>
        <end position="637"/>
    </location>
</feature>
<dbReference type="PRINTS" id="PR00368">
    <property type="entry name" value="FADPNR"/>
</dbReference>
<evidence type="ECO:0000256" key="3">
    <source>
        <dbReference type="SAM" id="MobiDB-lite"/>
    </source>
</evidence>
<evidence type="ECO:0000256" key="1">
    <source>
        <dbReference type="ARBA" id="ARBA00022630"/>
    </source>
</evidence>
<dbReference type="InterPro" id="IPR016156">
    <property type="entry name" value="FAD/NAD-linked_Rdtase_dimer_sf"/>
</dbReference>
<dbReference type="GO" id="GO:0050660">
    <property type="term" value="F:flavin adenine dinucleotide binding"/>
    <property type="evidence" value="ECO:0007669"/>
    <property type="project" value="TreeGrafter"/>
</dbReference>
<evidence type="ECO:0000256" key="4">
    <source>
        <dbReference type="SAM" id="Phobius"/>
    </source>
</evidence>
<keyword evidence="4" id="KW-0812">Transmembrane</keyword>
<dbReference type="Proteomes" id="UP001153069">
    <property type="component" value="Unassembled WGS sequence"/>
</dbReference>
<dbReference type="OrthoDB" id="361797at2759"/>
<dbReference type="AlphaFoldDB" id="A0A9N8EVX0"/>
<evidence type="ECO:0000259" key="5">
    <source>
        <dbReference type="Pfam" id="PF02852"/>
    </source>
</evidence>
<proteinExistence type="predicted"/>
<feature type="region of interest" description="Disordered" evidence="3">
    <location>
        <begin position="617"/>
        <end position="646"/>
    </location>
</feature>
<evidence type="ECO:0000259" key="6">
    <source>
        <dbReference type="Pfam" id="PF07992"/>
    </source>
</evidence>
<evidence type="ECO:0000256" key="2">
    <source>
        <dbReference type="ARBA" id="ARBA00022827"/>
    </source>
</evidence>
<gene>
    <name evidence="7" type="ORF">SEMRO_1977_G308950.1</name>
</gene>
<dbReference type="InterPro" id="IPR004099">
    <property type="entry name" value="Pyr_nucl-diS_OxRdtase_dimer"/>
</dbReference>
<evidence type="ECO:0000313" key="7">
    <source>
        <dbReference type="EMBL" id="CAB9527325.1"/>
    </source>
</evidence>
<feature type="transmembrane region" description="Helical" evidence="4">
    <location>
        <begin position="34"/>
        <end position="54"/>
    </location>
</feature>
<dbReference type="PANTHER" id="PTHR43014">
    <property type="entry name" value="MERCURIC REDUCTASE"/>
    <property type="match status" value="1"/>
</dbReference>
<keyword evidence="4" id="KW-0472">Membrane</keyword>
<dbReference type="Pfam" id="PF07992">
    <property type="entry name" value="Pyr_redox_2"/>
    <property type="match status" value="1"/>
</dbReference>
<dbReference type="Gene3D" id="3.30.390.30">
    <property type="match status" value="1"/>
</dbReference>
<protein>
    <submittedName>
        <fullName evidence="7">Dihydrolipoyl dehydrogenase</fullName>
    </submittedName>
</protein>
<keyword evidence="8" id="KW-1185">Reference proteome</keyword>
<accession>A0A9N8EVX0</accession>
<dbReference type="PANTHER" id="PTHR43014:SF2">
    <property type="entry name" value="MERCURIC REDUCTASE"/>
    <property type="match status" value="1"/>
</dbReference>
<keyword evidence="1" id="KW-0285">Flavoprotein</keyword>
<dbReference type="InterPro" id="IPR036188">
    <property type="entry name" value="FAD/NAD-bd_sf"/>
</dbReference>